<feature type="region of interest" description="Disordered" evidence="3">
    <location>
        <begin position="1618"/>
        <end position="1703"/>
    </location>
</feature>
<dbReference type="Gene3D" id="3.40.50.150">
    <property type="entry name" value="Vaccinia Virus protein VP39"/>
    <property type="match status" value="1"/>
</dbReference>
<evidence type="ECO:0000313" key="5">
    <source>
        <dbReference type="Proteomes" id="UP000654075"/>
    </source>
</evidence>
<keyword evidence="1" id="KW-0489">Methyltransferase</keyword>
<reference evidence="4" key="1">
    <citation type="submission" date="2021-02" db="EMBL/GenBank/DDBJ databases">
        <authorList>
            <person name="Dougan E. K."/>
            <person name="Rhodes N."/>
            <person name="Thang M."/>
            <person name="Chan C."/>
        </authorList>
    </citation>
    <scope>NUCLEOTIDE SEQUENCE</scope>
</reference>
<feature type="compositionally biased region" description="Basic residues" evidence="3">
    <location>
        <begin position="1537"/>
        <end position="1548"/>
    </location>
</feature>
<proteinExistence type="predicted"/>
<dbReference type="EMBL" id="CAJNNV010030873">
    <property type="protein sequence ID" value="CAE8634003.1"/>
    <property type="molecule type" value="Genomic_DNA"/>
</dbReference>
<evidence type="ECO:0000256" key="1">
    <source>
        <dbReference type="ARBA" id="ARBA00022603"/>
    </source>
</evidence>
<dbReference type="InterPro" id="IPR001525">
    <property type="entry name" value="C5_MeTfrase"/>
</dbReference>
<feature type="compositionally biased region" description="Pro residues" evidence="3">
    <location>
        <begin position="1663"/>
        <end position="1673"/>
    </location>
</feature>
<keyword evidence="2" id="KW-0808">Transferase</keyword>
<dbReference type="OrthoDB" id="413926at2759"/>
<dbReference type="GO" id="GO:0008168">
    <property type="term" value="F:methyltransferase activity"/>
    <property type="evidence" value="ECO:0007669"/>
    <property type="project" value="UniProtKB-KW"/>
</dbReference>
<accession>A0A813H8M2</accession>
<feature type="compositionally biased region" description="Basic and acidic residues" evidence="3">
    <location>
        <begin position="1517"/>
        <end position="1536"/>
    </location>
</feature>
<dbReference type="InterPro" id="IPR029063">
    <property type="entry name" value="SAM-dependent_MTases_sf"/>
</dbReference>
<comment type="caution">
    <text evidence="4">The sequence shown here is derived from an EMBL/GenBank/DDBJ whole genome shotgun (WGS) entry which is preliminary data.</text>
</comment>
<feature type="region of interest" description="Disordered" evidence="3">
    <location>
        <begin position="1514"/>
        <end position="1601"/>
    </location>
</feature>
<dbReference type="GO" id="GO:0032259">
    <property type="term" value="P:methylation"/>
    <property type="evidence" value="ECO:0007669"/>
    <property type="project" value="UniProtKB-KW"/>
</dbReference>
<feature type="compositionally biased region" description="Polar residues" evidence="3">
    <location>
        <begin position="1618"/>
        <end position="1630"/>
    </location>
</feature>
<feature type="compositionally biased region" description="Low complexity" evidence="3">
    <location>
        <begin position="1674"/>
        <end position="1685"/>
    </location>
</feature>
<feature type="compositionally biased region" description="Low complexity" evidence="3">
    <location>
        <begin position="1549"/>
        <end position="1558"/>
    </location>
</feature>
<sequence>MAEGWDDLISEMLSLSQEETETAELAEAIRDDSDSESEAKLVACSPQTSDQWYVQLLKARTKDIVPGGTQISGPIELLSGCTASFAEAAVLEALGIPFNACSTSEPNPSFRKFAHCNHAVDHAHEFLRGQADDAPCTLHPHARSCCVPCSVDLSIFGTPCPPFSQQRSKRMVSGTVKNHVLYSTTFGEATAFLERKEPKAAVMEQVRGFDKPEYAGDKSTPMRRFLDEIRLLERSGNFPVGGGYHIVINMLDYAEWVKLSHGLAPGYGDAELPTSDDDGWAAFMQHEFAGLDNTLQPQPLPPGVYGQLVGRPRGTRGGRSLRDAMRRQEAEASMHFSQLEPESAIAHARSCRESQTTVSESMPADTSESMPGLSTICFLDRVRNIGSDLQQKLFLAARSSQTELTATQQHDSSTPDHGAADVEDPSLAERLLFSNCRPILSLRAEAQEVHGNPRQLKRSIFRCASGLVSGSGYMMGLFLCKISELIHSKLYYGVLFVKQRRYDETPSKITVGVGDDKEDSRTAKVMQTEFSVSVVVRHISSGRYLSVRSAIPCWLQCMDRTTASVIKATQDDLEASVPEIDRVSSLFDLAVHAVNTDSYAANFKAENGISQEHPHFVKVHTGCDIHGMASCMTKMYSHVDGHISAMICGALSMGEAGSTRSFRRALMWVIEDRLAIRIGCPPAGAIQAYREAVYDLFLNVDQASSLSDTVDKARAGLRRMQKQRAILAFFLVGDLQNHAVVELWTLNPNISKRQVVQVMARWLPPALVPCKAPLFPRSRWTNSECAVDWYALIDSHHGLLGPAVMKWTGLKAKPEPPLQEPEGWGFAEAHSAEGLPAQAAPANCDEPGAPDFVEPSEHKPDTGNIDWAAFNQSMKQKLVYWSQSMPLAALVVLRAVVTPTVRLLHAMLGQTGKHWEQMQQLRSARGEARSYQILEACRGLMSTIGCAVHHYIGIPWRSFPVKMCCVLDGQAEFIFANPACLLDAMTTAITAMFETVESLNTGKAHATVSGIAANLTRNIAGIESRHASTRRIIVMRSVQATKPGLDLISADWVCRGNAIRRSESRLNRPKQQTPIRKDTGCVKRQRYCKPGGTWRAFLHDKGIQFNSKGLMAELSAEYRALNPDERLRLEELGSLAAISGRSGYAPFGQPMVKPLQVLSDMVSVPADALVALHDLNDVAKISSTLSCQQLQKSKSDKAARDAAQQEIINFPVELAGFEHIFGQQGIASTCVPRLGPVPGVDMHLPADLLTEAALSGAASGARRQLRGQLEEDWQKRSDMYLDDHVPQIGKLAESRPALCCVLGFCVCAGSGKEAYHVWRNLVSLIKPFFTPRSKPRKGTVKVLSPAEQLQDKLRRDCRALLKHGFVVLKLRKQEAENEPLEDPSGGDDSWGDLVSALLGNSAPANIHGGNEEPEAAELWIHIGYVNFTSWHFSVLQLLAHGEPDEDGFQTLTVPVTANFNDSMSLFAQFLNFSRVWTAGVYVIRSDCDSLSFAEMAPDTILVKEHDAIQTMRVWKGSAEEKKWRDEEARRQALREQKRQRKACRRTNNRQRAAGAQNALGHDADEDIAVSEDGAINDADGGSEGENDGSQPHDDPPDGAQHSAADAFVEDVVDALQEATDTGSPLVSSASEPGAAGDMDLELFDLPPQAGEPSDTQADELPPAGLPPVPPPVLPGGSSSSSSSAGPGPPENQAQNSKRKTITEERFSVAPFGELRYNIRFGQMSAVCTMHGNDCRKTRSCTQAVRSSGSSGQGRPLGLLVAWLIDGANHDSRADHFSSVPTLTLANRQDARQFAMRSPEASDFASFEREKRADEADEPMSIS</sequence>
<name>A0A813H8M2_POLGL</name>
<dbReference type="Pfam" id="PF00145">
    <property type="entry name" value="DNA_methylase"/>
    <property type="match status" value="1"/>
</dbReference>
<dbReference type="OMA" id="IFSRTRW"/>
<dbReference type="SUPFAM" id="SSF53335">
    <property type="entry name" value="S-adenosyl-L-methionine-dependent methyltransferases"/>
    <property type="match status" value="1"/>
</dbReference>
<keyword evidence="5" id="KW-1185">Reference proteome</keyword>
<evidence type="ECO:0000256" key="3">
    <source>
        <dbReference type="SAM" id="MobiDB-lite"/>
    </source>
</evidence>
<protein>
    <submittedName>
        <fullName evidence="4">Uncharacterized protein</fullName>
    </submittedName>
</protein>
<dbReference type="Proteomes" id="UP000654075">
    <property type="component" value="Unassembled WGS sequence"/>
</dbReference>
<evidence type="ECO:0000256" key="2">
    <source>
        <dbReference type="ARBA" id="ARBA00022679"/>
    </source>
</evidence>
<feature type="region of interest" description="Disordered" evidence="3">
    <location>
        <begin position="1793"/>
        <end position="1822"/>
    </location>
</feature>
<organism evidence="4 5">
    <name type="scientific">Polarella glacialis</name>
    <name type="common">Dinoflagellate</name>
    <dbReference type="NCBI Taxonomy" id="89957"/>
    <lineage>
        <taxon>Eukaryota</taxon>
        <taxon>Sar</taxon>
        <taxon>Alveolata</taxon>
        <taxon>Dinophyceae</taxon>
        <taxon>Suessiales</taxon>
        <taxon>Suessiaceae</taxon>
        <taxon>Polarella</taxon>
    </lineage>
</organism>
<evidence type="ECO:0000313" key="4">
    <source>
        <dbReference type="EMBL" id="CAE8634003.1"/>
    </source>
</evidence>
<gene>
    <name evidence="4" type="ORF">PGLA1383_LOCUS49677</name>
</gene>